<evidence type="ECO:0000313" key="3">
    <source>
        <dbReference type="Proteomes" id="UP000078559"/>
    </source>
</evidence>
<feature type="compositionally biased region" description="Polar residues" evidence="1">
    <location>
        <begin position="57"/>
        <end position="66"/>
    </location>
</feature>
<feature type="region of interest" description="Disordered" evidence="1">
    <location>
        <begin position="51"/>
        <end position="74"/>
    </location>
</feature>
<dbReference type="AlphaFoldDB" id="A0A194VYX0"/>
<dbReference type="EMBL" id="CM003102">
    <property type="protein sequence ID" value="KUI69217.1"/>
    <property type="molecule type" value="Genomic_DNA"/>
</dbReference>
<accession>A0A194VYX0</accession>
<feature type="region of interest" description="Disordered" evidence="1">
    <location>
        <begin position="1"/>
        <end position="29"/>
    </location>
</feature>
<dbReference type="OrthoDB" id="5234086at2759"/>
<sequence length="154" mass="17554">MVVNHPESQSSHYKQQEGPSDQLTTHSKCDTNCSANSTIVDETFNQLAQAAWPHITSDGTNNSNHDNPPHDLSNDVKLRQKALDDILRRGRRKAETEYLRTCDAGVFDQYLAPFVAGKKSPKRKWVLDESTQRWYLYDPDTEEVLWCPTAESFA</sequence>
<proteinExistence type="predicted"/>
<organism evidence="2 3">
    <name type="scientific">Cytospora mali</name>
    <name type="common">Apple Valsa canker fungus</name>
    <name type="synonym">Valsa mali</name>
    <dbReference type="NCBI Taxonomy" id="578113"/>
    <lineage>
        <taxon>Eukaryota</taxon>
        <taxon>Fungi</taxon>
        <taxon>Dikarya</taxon>
        <taxon>Ascomycota</taxon>
        <taxon>Pezizomycotina</taxon>
        <taxon>Sordariomycetes</taxon>
        <taxon>Sordariomycetidae</taxon>
        <taxon>Diaporthales</taxon>
        <taxon>Cytosporaceae</taxon>
        <taxon>Cytospora</taxon>
    </lineage>
</organism>
<reference evidence="2" key="1">
    <citation type="submission" date="2014-12" db="EMBL/GenBank/DDBJ databases">
        <title>Genome Sequence of Valsa Canker Pathogens Uncovers a Specific Adaption of Colonization on Woody Bark.</title>
        <authorList>
            <person name="Yin Z."/>
            <person name="Liu H."/>
            <person name="Gao X."/>
            <person name="Li Z."/>
            <person name="Song N."/>
            <person name="Ke X."/>
            <person name="Dai Q."/>
            <person name="Wu Y."/>
            <person name="Sun Y."/>
            <person name="Xu J.-R."/>
            <person name="Kang Z.K."/>
            <person name="Wang L."/>
            <person name="Huang L."/>
        </authorList>
    </citation>
    <scope>NUCLEOTIDE SEQUENCE [LARGE SCALE GENOMIC DNA]</scope>
    <source>
        <strain evidence="2">03-8</strain>
    </source>
</reference>
<evidence type="ECO:0000313" key="2">
    <source>
        <dbReference type="EMBL" id="KUI69217.1"/>
    </source>
</evidence>
<dbReference type="SMR" id="A0A194VYX0"/>
<protein>
    <submittedName>
        <fullName evidence="2">Uncharacterized protein</fullName>
    </submittedName>
</protein>
<name>A0A194VYX0_CYTMA</name>
<keyword evidence="3" id="KW-1185">Reference proteome</keyword>
<evidence type="ECO:0000256" key="1">
    <source>
        <dbReference type="SAM" id="MobiDB-lite"/>
    </source>
</evidence>
<dbReference type="Proteomes" id="UP000078559">
    <property type="component" value="Chromosome 5"/>
</dbReference>
<gene>
    <name evidence="2" type="ORF">VM1G_05515</name>
</gene>